<dbReference type="Gene3D" id="3.20.20.70">
    <property type="entry name" value="Aldolase class I"/>
    <property type="match status" value="1"/>
</dbReference>
<comment type="caution">
    <text evidence="6">The sequence shown here is derived from an EMBL/GenBank/DDBJ whole genome shotgun (WGS) entry which is preliminary data.</text>
</comment>
<dbReference type="Pfam" id="PF13186">
    <property type="entry name" value="SPASM"/>
    <property type="match status" value="1"/>
</dbReference>
<organism evidence="6 7">
    <name type="scientific">Ferroacidibacillus organovorans</name>
    <dbReference type="NCBI Taxonomy" id="1765683"/>
    <lineage>
        <taxon>Bacteria</taxon>
        <taxon>Bacillati</taxon>
        <taxon>Bacillota</taxon>
        <taxon>Bacilli</taxon>
        <taxon>Bacillales</taxon>
        <taxon>Alicyclobacillaceae</taxon>
        <taxon>Ferroacidibacillus</taxon>
    </lineage>
</organism>
<dbReference type="InterPro" id="IPR023885">
    <property type="entry name" value="4Fe4S-binding_SPASM_dom"/>
</dbReference>
<dbReference type="GO" id="GO:0051536">
    <property type="term" value="F:iron-sulfur cluster binding"/>
    <property type="evidence" value="ECO:0007669"/>
    <property type="project" value="UniProtKB-KW"/>
</dbReference>
<evidence type="ECO:0000256" key="1">
    <source>
        <dbReference type="ARBA" id="ARBA00022691"/>
    </source>
</evidence>
<evidence type="ECO:0000259" key="5">
    <source>
        <dbReference type="PROSITE" id="PS51918"/>
    </source>
</evidence>
<dbReference type="Pfam" id="PF04055">
    <property type="entry name" value="Radical_SAM"/>
    <property type="match status" value="1"/>
</dbReference>
<dbReference type="SFLD" id="SFLDG01067">
    <property type="entry name" value="SPASM/twitch_domain_containing"/>
    <property type="match status" value="1"/>
</dbReference>
<reference evidence="6 7" key="1">
    <citation type="submission" date="2017-02" db="EMBL/GenBank/DDBJ databases">
        <title>Draft genome of Acidibacillus ferrooxidans Huett2.</title>
        <authorList>
            <person name="Schopf S."/>
        </authorList>
    </citation>
    <scope>NUCLEOTIDE SEQUENCE [LARGE SCALE GENOMIC DNA]</scope>
    <source>
        <strain evidence="6 7">Huett2</strain>
    </source>
</reference>
<dbReference type="PANTHER" id="PTHR11228">
    <property type="entry name" value="RADICAL SAM DOMAIN PROTEIN"/>
    <property type="match status" value="1"/>
</dbReference>
<dbReference type="SUPFAM" id="SSF102114">
    <property type="entry name" value="Radical SAM enzymes"/>
    <property type="match status" value="1"/>
</dbReference>
<evidence type="ECO:0000313" key="6">
    <source>
        <dbReference type="EMBL" id="OPG16963.1"/>
    </source>
</evidence>
<dbReference type="PROSITE" id="PS51918">
    <property type="entry name" value="RADICAL_SAM"/>
    <property type="match status" value="1"/>
</dbReference>
<evidence type="ECO:0000256" key="4">
    <source>
        <dbReference type="ARBA" id="ARBA00023014"/>
    </source>
</evidence>
<accession>A0A1V4EVI9</accession>
<dbReference type="Proteomes" id="UP000190229">
    <property type="component" value="Unassembled WGS sequence"/>
</dbReference>
<evidence type="ECO:0000256" key="2">
    <source>
        <dbReference type="ARBA" id="ARBA00022723"/>
    </source>
</evidence>
<protein>
    <recommendedName>
        <fullName evidence="5">Radical SAM core domain-containing protein</fullName>
    </recommendedName>
</protein>
<dbReference type="CDD" id="cd21109">
    <property type="entry name" value="SPASM"/>
    <property type="match status" value="1"/>
</dbReference>
<keyword evidence="1" id="KW-0949">S-adenosyl-L-methionine</keyword>
<name>A0A1V4EVI9_9BACL</name>
<gene>
    <name evidence="6" type="ORF">B2M26_03910</name>
</gene>
<keyword evidence="4" id="KW-0411">Iron-sulfur</keyword>
<dbReference type="GO" id="GO:0046872">
    <property type="term" value="F:metal ion binding"/>
    <property type="evidence" value="ECO:0007669"/>
    <property type="project" value="UniProtKB-KW"/>
</dbReference>
<dbReference type="EMBL" id="MWPS01000010">
    <property type="protein sequence ID" value="OPG16963.1"/>
    <property type="molecule type" value="Genomic_DNA"/>
</dbReference>
<keyword evidence="3" id="KW-0408">Iron</keyword>
<proteinExistence type="predicted"/>
<dbReference type="PANTHER" id="PTHR11228:SF7">
    <property type="entry name" value="PQQA PEPTIDE CYCLASE"/>
    <property type="match status" value="1"/>
</dbReference>
<dbReference type="InterPro" id="IPR050377">
    <property type="entry name" value="Radical_SAM_PqqE_MftC-like"/>
</dbReference>
<feature type="domain" description="Radical SAM core" evidence="5">
    <location>
        <begin position="1"/>
        <end position="219"/>
    </location>
</feature>
<sequence length="337" mass="37186">MELKKLKLEIARRCMLTCTHCSAFATPAARLALPYDRMQQLIYEFADLGGQEITFTGGEPFLYDRLSCLLKSASDLNLETIVFSSGVIRDESGSLTPLSEGFLGRYPVLPDCVVFSLYSSEREGHQRITRQPGSYDMTITSIKTCREMGIEVDLHFVPTKDNINLFGELVGQAKELGSRKIRVLRYVPHGRGGKNADVLQPDFRDLVSLASIVRDLQVDNALEVKMGSAFSVVAPDLTHKCAAAVDEIVIDARGNTYACSAFVNSLPTGNFHNIMEHSLEDVWMKSTALNQVRQVLNARETLHQCESIHAGCIAQKTLIAGRITDSIQDPCQIADVG</sequence>
<dbReference type="SFLD" id="SFLDS00029">
    <property type="entry name" value="Radical_SAM"/>
    <property type="match status" value="1"/>
</dbReference>
<dbReference type="RefSeq" id="WP_079289991.1">
    <property type="nucleotide sequence ID" value="NZ_MWPS01000010.1"/>
</dbReference>
<dbReference type="InterPro" id="IPR058240">
    <property type="entry name" value="rSAM_sf"/>
</dbReference>
<evidence type="ECO:0000256" key="3">
    <source>
        <dbReference type="ARBA" id="ARBA00023004"/>
    </source>
</evidence>
<keyword evidence="7" id="KW-1185">Reference proteome</keyword>
<keyword evidence="2" id="KW-0479">Metal-binding</keyword>
<evidence type="ECO:0000313" key="7">
    <source>
        <dbReference type="Proteomes" id="UP000190229"/>
    </source>
</evidence>
<dbReference type="GO" id="GO:0003824">
    <property type="term" value="F:catalytic activity"/>
    <property type="evidence" value="ECO:0007669"/>
    <property type="project" value="InterPro"/>
</dbReference>
<dbReference type="CDD" id="cd01335">
    <property type="entry name" value="Radical_SAM"/>
    <property type="match status" value="1"/>
</dbReference>
<dbReference type="AlphaFoldDB" id="A0A1V4EVI9"/>
<dbReference type="InterPro" id="IPR007197">
    <property type="entry name" value="rSAM"/>
</dbReference>
<dbReference type="InterPro" id="IPR013785">
    <property type="entry name" value="Aldolase_TIM"/>
</dbReference>